<keyword evidence="5" id="KW-0479">Metal-binding</keyword>
<proteinExistence type="inferred from homology"/>
<dbReference type="Proteomes" id="UP001620645">
    <property type="component" value="Unassembled WGS sequence"/>
</dbReference>
<evidence type="ECO:0000256" key="8">
    <source>
        <dbReference type="ARBA" id="ARBA00023125"/>
    </source>
</evidence>
<evidence type="ECO:0000256" key="10">
    <source>
        <dbReference type="PROSITE-ProRule" id="PRU01385"/>
    </source>
</evidence>
<feature type="compositionally biased region" description="Acidic residues" evidence="11">
    <location>
        <begin position="410"/>
        <end position="424"/>
    </location>
</feature>
<dbReference type="EMBL" id="JBICCN010000031">
    <property type="protein sequence ID" value="KAL3100399.1"/>
    <property type="molecule type" value="Genomic_DNA"/>
</dbReference>
<comment type="cofactor">
    <cofactor evidence="2">
        <name>Mg(2+)</name>
        <dbReference type="ChEBI" id="CHEBI:18420"/>
    </cofactor>
</comment>
<dbReference type="Pfam" id="PF21180">
    <property type="entry name" value="TOP6A-Spo11_Toprim"/>
    <property type="match status" value="1"/>
</dbReference>
<dbReference type="PANTHER" id="PTHR10848:SF0">
    <property type="entry name" value="MEIOTIC RECOMBINATION PROTEIN SPO11"/>
    <property type="match status" value="1"/>
</dbReference>
<name>A0ABD2KCB5_HETSC</name>
<dbReference type="CDD" id="cd00223">
    <property type="entry name" value="TOPRIM_TopoIIB_SPO"/>
    <property type="match status" value="1"/>
</dbReference>
<feature type="compositionally biased region" description="Acidic residues" evidence="11">
    <location>
        <begin position="433"/>
        <end position="446"/>
    </location>
</feature>
<evidence type="ECO:0000256" key="1">
    <source>
        <dbReference type="ARBA" id="ARBA00000185"/>
    </source>
</evidence>
<evidence type="ECO:0000256" key="2">
    <source>
        <dbReference type="ARBA" id="ARBA00001946"/>
    </source>
</evidence>
<keyword evidence="7 10" id="KW-0799">Topoisomerase</keyword>
<dbReference type="PRINTS" id="PR01550">
    <property type="entry name" value="TOP6AFAMILY"/>
</dbReference>
<dbReference type="InterPro" id="IPR036078">
    <property type="entry name" value="Spo11/TopoVI_A_sf"/>
</dbReference>
<feature type="compositionally biased region" description="Polar residues" evidence="11">
    <location>
        <begin position="451"/>
        <end position="463"/>
    </location>
</feature>
<evidence type="ECO:0000256" key="6">
    <source>
        <dbReference type="ARBA" id="ARBA00022842"/>
    </source>
</evidence>
<comment type="caution">
    <text evidence="14">The sequence shown here is derived from an EMBL/GenBank/DDBJ whole genome shotgun (WGS) entry which is preliminary data.</text>
</comment>
<evidence type="ECO:0000313" key="15">
    <source>
        <dbReference type="Proteomes" id="UP001620645"/>
    </source>
</evidence>
<dbReference type="InterPro" id="IPR036388">
    <property type="entry name" value="WH-like_DNA-bd_sf"/>
</dbReference>
<evidence type="ECO:0000256" key="5">
    <source>
        <dbReference type="ARBA" id="ARBA00022723"/>
    </source>
</evidence>
<protein>
    <recommendedName>
        <fullName evidence="4">DNA topoisomerase (ATP-hydrolyzing)</fullName>
        <ecNumber evidence="4">5.6.2.2</ecNumber>
    </recommendedName>
</protein>
<dbReference type="Gene3D" id="3.40.1360.10">
    <property type="match status" value="1"/>
</dbReference>
<dbReference type="AlphaFoldDB" id="A0ABD2KCB5"/>
<feature type="domain" description="Topoisomerase 6 subunit A/Spo11 TOPRIM" evidence="13">
    <location>
        <begin position="164"/>
        <end position="342"/>
    </location>
</feature>
<dbReference type="PROSITE" id="PS52041">
    <property type="entry name" value="TOPO_IIB"/>
    <property type="match status" value="1"/>
</dbReference>
<dbReference type="GO" id="GO:0003677">
    <property type="term" value="F:DNA binding"/>
    <property type="evidence" value="ECO:0007669"/>
    <property type="project" value="UniProtKB-UniRule"/>
</dbReference>
<dbReference type="SUPFAM" id="SSF56726">
    <property type="entry name" value="DNA topoisomerase IV, alpha subunit"/>
    <property type="match status" value="1"/>
</dbReference>
<evidence type="ECO:0000313" key="14">
    <source>
        <dbReference type="EMBL" id="KAL3100399.1"/>
    </source>
</evidence>
<reference evidence="14 15" key="1">
    <citation type="submission" date="2024-10" db="EMBL/GenBank/DDBJ databases">
        <authorList>
            <person name="Kim D."/>
        </authorList>
    </citation>
    <scope>NUCLEOTIDE SEQUENCE [LARGE SCALE GENOMIC DNA]</scope>
    <source>
        <strain evidence="14">Taebaek</strain>
    </source>
</reference>
<comment type="catalytic activity">
    <reaction evidence="1 10">
        <text>ATP-dependent breakage, passage and rejoining of double-stranded DNA.</text>
        <dbReference type="EC" id="5.6.2.2"/>
    </reaction>
</comment>
<evidence type="ECO:0000256" key="4">
    <source>
        <dbReference type="ARBA" id="ARBA00012895"/>
    </source>
</evidence>
<dbReference type="GO" id="GO:0003918">
    <property type="term" value="F:DNA topoisomerase type II (double strand cut, ATP-hydrolyzing) activity"/>
    <property type="evidence" value="ECO:0007669"/>
    <property type="project" value="UniProtKB-UniRule"/>
</dbReference>
<dbReference type="PANTHER" id="PTHR10848">
    <property type="entry name" value="MEIOTIC RECOMBINATION PROTEIN SPO11"/>
    <property type="match status" value="1"/>
</dbReference>
<feature type="domain" description="Spo11/DNA topoisomerase VI subunit A N-terminal" evidence="12">
    <location>
        <begin position="41"/>
        <end position="98"/>
    </location>
</feature>
<feature type="active site" description="O-(5'-phospho-DNA)-tyrosine intermediate" evidence="10">
    <location>
        <position position="66"/>
    </location>
</feature>
<dbReference type="InterPro" id="IPR034136">
    <property type="entry name" value="TOPRIM_Topo6A/Spo11"/>
</dbReference>
<evidence type="ECO:0000259" key="13">
    <source>
        <dbReference type="Pfam" id="PF21180"/>
    </source>
</evidence>
<dbReference type="GO" id="GO:0046872">
    <property type="term" value="F:metal ion binding"/>
    <property type="evidence" value="ECO:0007669"/>
    <property type="project" value="UniProtKB-KW"/>
</dbReference>
<evidence type="ECO:0000259" key="12">
    <source>
        <dbReference type="Pfam" id="PF04406"/>
    </source>
</evidence>
<evidence type="ECO:0000256" key="9">
    <source>
        <dbReference type="ARBA" id="ARBA00023235"/>
    </source>
</evidence>
<keyword evidence="6" id="KW-0460">Magnesium</keyword>
<dbReference type="InterPro" id="IPR002815">
    <property type="entry name" value="Spo11/TopoVI_A"/>
</dbReference>
<gene>
    <name evidence="14" type="ORF">niasHS_001702</name>
</gene>
<dbReference type="Gene3D" id="1.10.10.10">
    <property type="entry name" value="Winged helix-like DNA-binding domain superfamily/Winged helix DNA-binding domain"/>
    <property type="match status" value="1"/>
</dbReference>
<keyword evidence="9 10" id="KW-0413">Isomerase</keyword>
<comment type="similarity">
    <text evidence="3 10">Belongs to the TOP6A family.</text>
</comment>
<evidence type="ECO:0000256" key="7">
    <source>
        <dbReference type="ARBA" id="ARBA00023029"/>
    </source>
</evidence>
<keyword evidence="15" id="KW-1185">Reference proteome</keyword>
<feature type="compositionally biased region" description="Low complexity" evidence="11">
    <location>
        <begin position="358"/>
        <end position="370"/>
    </location>
</feature>
<evidence type="ECO:0000256" key="3">
    <source>
        <dbReference type="ARBA" id="ARBA00006559"/>
    </source>
</evidence>
<dbReference type="Pfam" id="PF04406">
    <property type="entry name" value="TP6A_N"/>
    <property type="match status" value="1"/>
</dbReference>
<sequence length="469" mass="53513">MAQQQRQSRTTQILAAIEHIHREGGRLSVRYVRAAPNVVDQRMRTMAQVYDLLVRNRKATKRDLFYEHKKLYGKQANFDRALSALCKQLNACRNELNVVGRLFAYFDHFIGSIVAENCSRGFAIGNLRLFDGMDDDVVVDFRSSPVALVESLCHFNLVHSDAQFLLVVEKDAIFQRLIDEQFTHKFPRSILITGRGYPDFCTRQFLHWLSIQLPMLVLVDADPYGVEIFLTYKYGSSRSAIEAGALHLPRLRWLGFLPSEAQTLPIPHNQFLQLSEADRKRIERIAQRVNQRQNAGDSNSEERTLFNYELSVMLNSAHKLELEALCAISANYLSTVYLDNKLVPLNVAVAYPHNCQFNNNGDQQQQQNQQEDFSDIDWSDNNDDADFGSDWDDANLAGSDSRGGGTSADFDSDQQNDDADFDSDQNDKNNADFDSDQQNDDDDFDSDQNQKNDGFVQQQQNTDFDSDQD</sequence>
<keyword evidence="8 10" id="KW-0238">DNA-binding</keyword>
<dbReference type="InterPro" id="IPR013049">
    <property type="entry name" value="Spo11/TopoVI_A_N"/>
</dbReference>
<evidence type="ECO:0000256" key="11">
    <source>
        <dbReference type="SAM" id="MobiDB-lite"/>
    </source>
</evidence>
<feature type="region of interest" description="Disordered" evidence="11">
    <location>
        <begin position="358"/>
        <end position="469"/>
    </location>
</feature>
<dbReference type="EC" id="5.6.2.2" evidence="4"/>
<organism evidence="14 15">
    <name type="scientific">Heterodera schachtii</name>
    <name type="common">Sugarbeet cyst nematode worm</name>
    <name type="synonym">Tylenchus schachtii</name>
    <dbReference type="NCBI Taxonomy" id="97005"/>
    <lineage>
        <taxon>Eukaryota</taxon>
        <taxon>Metazoa</taxon>
        <taxon>Ecdysozoa</taxon>
        <taxon>Nematoda</taxon>
        <taxon>Chromadorea</taxon>
        <taxon>Rhabditida</taxon>
        <taxon>Tylenchina</taxon>
        <taxon>Tylenchomorpha</taxon>
        <taxon>Tylenchoidea</taxon>
        <taxon>Heteroderidae</taxon>
        <taxon>Heteroderinae</taxon>
        <taxon>Heterodera</taxon>
    </lineage>
</organism>
<feature type="compositionally biased region" description="Acidic residues" evidence="11">
    <location>
        <begin position="372"/>
        <end position="393"/>
    </location>
</feature>
<accession>A0ABD2KCB5</accession>